<keyword evidence="3" id="KW-1185">Reference proteome</keyword>
<evidence type="ECO:0000256" key="1">
    <source>
        <dbReference type="SAM" id="SignalP"/>
    </source>
</evidence>
<keyword evidence="1" id="KW-0732">Signal</keyword>
<dbReference type="InterPro" id="IPR042268">
    <property type="entry name" value="BamC_C"/>
</dbReference>
<gene>
    <name evidence="2" type="primary">bamC</name>
    <name evidence="2" type="ORF">KDX31_07390</name>
</gene>
<dbReference type="EMBL" id="CP073344">
    <property type="protein sequence ID" value="UTW04814.1"/>
    <property type="molecule type" value="Genomic_DNA"/>
</dbReference>
<name>A0ABY5GYF6_9GAMM</name>
<reference evidence="2" key="1">
    <citation type="submission" date="2021-04" db="EMBL/GenBank/DDBJ databases">
        <title>Oceanospirillales bacteria with DddD are important DMSP degraders in coastal seawater.</title>
        <authorList>
            <person name="Liu J."/>
        </authorList>
    </citation>
    <scope>NUCLEOTIDE SEQUENCE</scope>
    <source>
        <strain evidence="2">GY6</strain>
    </source>
</reference>
<feature type="signal peptide" evidence="1">
    <location>
        <begin position="1"/>
        <end position="17"/>
    </location>
</feature>
<evidence type="ECO:0000313" key="2">
    <source>
        <dbReference type="EMBL" id="UTW04814.1"/>
    </source>
</evidence>
<organism evidence="2 3">
    <name type="scientific">Amphritea atlantica</name>
    <dbReference type="NCBI Taxonomy" id="355243"/>
    <lineage>
        <taxon>Bacteria</taxon>
        <taxon>Pseudomonadati</taxon>
        <taxon>Pseudomonadota</taxon>
        <taxon>Gammaproteobacteria</taxon>
        <taxon>Oceanospirillales</taxon>
        <taxon>Oceanospirillaceae</taxon>
        <taxon>Amphritea</taxon>
    </lineage>
</organism>
<sequence length="462" mass="51642">MRIIALLPLAAAVLSVAGCGSYSNPIYGENGLINDRSQNYEEAKATKRLELPPAMQSRSKAMQDILEIPSAGQTASERTAEFIVPRPEFFYADAGSSTVNLKRQGDEKVLIVDEPVGDVWVQLQDFWRFNNVALAKSAPQQGVMETDWVDTEGEELSFVDSMIKHLTFQDIEGPVSDKLRVSVRPVADNFDRTTISMQHIRVPQEQKNQPVNWSTDAADVGYKSDMMFEMLRYLSKSTNNTATSLSLLEMQRQRSDQPQMGRDSKGFPALKITVPVDQAWNQINSAIDKTALDVGTRDQQTGVIYMTYTTSTPFDETEKMGFFEWLHSDRKAITFDSGRVGEVLGFGGSEDPDEPSYSSKQYSVEGAEAVDGDQQYTIDDETDDANRKGFKVWLGGEVIYIFGDNQDGVYNDKSGKYEHVGQYQLHMNRTSDGVFLTVKTPDGYSAPAVIADEILWEIKEQI</sequence>
<proteinExistence type="predicted"/>
<feature type="chain" id="PRO_5047076106" evidence="1">
    <location>
        <begin position="18"/>
        <end position="462"/>
    </location>
</feature>
<dbReference type="Gene3D" id="3.30.310.170">
    <property type="entry name" value="Outer membrane protein assembly factor BamC"/>
    <property type="match status" value="1"/>
</dbReference>
<dbReference type="Pfam" id="PF06804">
    <property type="entry name" value="Lipoprotein_18"/>
    <property type="match status" value="1"/>
</dbReference>
<dbReference type="Proteomes" id="UP001059950">
    <property type="component" value="Chromosome"/>
</dbReference>
<dbReference type="PROSITE" id="PS51257">
    <property type="entry name" value="PROKAR_LIPOPROTEIN"/>
    <property type="match status" value="1"/>
</dbReference>
<protein>
    <submittedName>
        <fullName evidence="2">Outer membrane protein assembly factor BamC</fullName>
    </submittedName>
</protein>
<dbReference type="InterPro" id="IPR010653">
    <property type="entry name" value="NlpB/DapX"/>
</dbReference>
<accession>A0ABY5GYF6</accession>
<evidence type="ECO:0000313" key="3">
    <source>
        <dbReference type="Proteomes" id="UP001059950"/>
    </source>
</evidence>